<dbReference type="Proteomes" id="UP000234474">
    <property type="component" value="Unassembled WGS sequence"/>
</dbReference>
<dbReference type="InterPro" id="IPR035994">
    <property type="entry name" value="Nucleoside_phosphorylase_sf"/>
</dbReference>
<proteinExistence type="predicted"/>
<keyword evidence="2" id="KW-1185">Reference proteome</keyword>
<name>A0A2I1BV24_ASPN1</name>
<reference evidence="2" key="1">
    <citation type="journal article" date="2018" name="Proc. Natl. Acad. Sci. U.S.A.">
        <title>Linking secondary metabolites to gene clusters through genome sequencing of six diverse Aspergillus species.</title>
        <authorList>
            <person name="Kaerboelling I."/>
            <person name="Vesth T.C."/>
            <person name="Frisvad J.C."/>
            <person name="Nybo J.L."/>
            <person name="Theobald S."/>
            <person name="Kuo A."/>
            <person name="Bowyer P."/>
            <person name="Matsuda Y."/>
            <person name="Mondo S."/>
            <person name="Lyhne E.K."/>
            <person name="Kogle M.E."/>
            <person name="Clum A."/>
            <person name="Lipzen A."/>
            <person name="Salamov A."/>
            <person name="Ngan C.Y."/>
            <person name="Daum C."/>
            <person name="Chiniquy J."/>
            <person name="Barry K."/>
            <person name="LaButti K."/>
            <person name="Haridas S."/>
            <person name="Simmons B.A."/>
            <person name="Magnuson J.K."/>
            <person name="Mortensen U.H."/>
            <person name="Larsen T.O."/>
            <person name="Grigoriev I.V."/>
            <person name="Baker S.E."/>
            <person name="Andersen M.R."/>
        </authorList>
    </citation>
    <scope>NUCLEOTIDE SEQUENCE [LARGE SCALE GENOMIC DNA]</scope>
    <source>
        <strain evidence="2">IBT 16806</strain>
    </source>
</reference>
<evidence type="ECO:0000313" key="2">
    <source>
        <dbReference type="Proteomes" id="UP000234474"/>
    </source>
</evidence>
<dbReference type="Gene3D" id="3.40.50.1580">
    <property type="entry name" value="Nucleoside phosphorylase domain"/>
    <property type="match status" value="1"/>
</dbReference>
<dbReference type="RefSeq" id="XP_024677811.1">
    <property type="nucleotide sequence ID" value="XM_024825929.1"/>
</dbReference>
<dbReference type="OrthoDB" id="194358at2759"/>
<dbReference type="AlphaFoldDB" id="A0A2I1BV24"/>
<dbReference type="VEuPathDB" id="FungiDB:P174DRAFT_435333"/>
<evidence type="ECO:0008006" key="3">
    <source>
        <dbReference type="Google" id="ProtNLM"/>
    </source>
</evidence>
<dbReference type="PANTHER" id="PTHR46082">
    <property type="entry name" value="ATP/GTP-BINDING PROTEIN-RELATED"/>
    <property type="match status" value="1"/>
</dbReference>
<sequence>MNNAANIMMNMKQTFSAIRVGLLVGIGGGMPSKADMRLGDVVIGTRVMQYDLGKVIRNGELRRTAIPRIPHHLLGTAGSALCSRHELDPSQVPSILRLKLEGHPEYGCPSSPD</sequence>
<accession>A0A2I1BV24</accession>
<dbReference type="SUPFAM" id="SSF53167">
    <property type="entry name" value="Purine and uridine phosphorylases"/>
    <property type="match status" value="1"/>
</dbReference>
<evidence type="ECO:0000313" key="1">
    <source>
        <dbReference type="EMBL" id="PKX89216.1"/>
    </source>
</evidence>
<gene>
    <name evidence="1" type="ORF">P174DRAFT_435333</name>
</gene>
<comment type="caution">
    <text evidence="1">The sequence shown here is derived from an EMBL/GenBank/DDBJ whole genome shotgun (WGS) entry which is preliminary data.</text>
</comment>
<dbReference type="GeneID" id="36533254"/>
<dbReference type="GO" id="GO:0009116">
    <property type="term" value="P:nucleoside metabolic process"/>
    <property type="evidence" value="ECO:0007669"/>
    <property type="project" value="InterPro"/>
</dbReference>
<dbReference type="EMBL" id="MSZS01000010">
    <property type="protein sequence ID" value="PKX89216.1"/>
    <property type="molecule type" value="Genomic_DNA"/>
</dbReference>
<dbReference type="GO" id="GO:0003824">
    <property type="term" value="F:catalytic activity"/>
    <property type="evidence" value="ECO:0007669"/>
    <property type="project" value="InterPro"/>
</dbReference>
<dbReference type="InterPro" id="IPR053137">
    <property type="entry name" value="NLR-like"/>
</dbReference>
<protein>
    <recommendedName>
        <fullName evidence="3">Nucleoside phosphorylase domain-containing protein</fullName>
    </recommendedName>
</protein>
<organism evidence="1 2">
    <name type="scientific">Aspergillus novofumigatus (strain IBT 16806)</name>
    <dbReference type="NCBI Taxonomy" id="1392255"/>
    <lineage>
        <taxon>Eukaryota</taxon>
        <taxon>Fungi</taxon>
        <taxon>Dikarya</taxon>
        <taxon>Ascomycota</taxon>
        <taxon>Pezizomycotina</taxon>
        <taxon>Eurotiomycetes</taxon>
        <taxon>Eurotiomycetidae</taxon>
        <taxon>Eurotiales</taxon>
        <taxon>Aspergillaceae</taxon>
        <taxon>Aspergillus</taxon>
        <taxon>Aspergillus subgen. Fumigati</taxon>
    </lineage>
</organism>
<dbReference type="PANTHER" id="PTHR46082:SF11">
    <property type="entry name" value="AAA+ ATPASE DOMAIN-CONTAINING PROTEIN-RELATED"/>
    <property type="match status" value="1"/>
</dbReference>
<dbReference type="STRING" id="1392255.A0A2I1BV24"/>